<evidence type="ECO:0000256" key="2">
    <source>
        <dbReference type="ARBA" id="ARBA00009130"/>
    </source>
</evidence>
<comment type="similarity">
    <text evidence="2">Belongs to the class-III pyridine nucleotide-disulfide oxidoreductase family.</text>
</comment>
<proteinExistence type="inferred from homology"/>
<evidence type="ECO:0000256" key="3">
    <source>
        <dbReference type="ARBA" id="ARBA00022630"/>
    </source>
</evidence>
<dbReference type="InterPro" id="IPR001763">
    <property type="entry name" value="Rhodanese-like_dom"/>
</dbReference>
<dbReference type="PRINTS" id="PR00368">
    <property type="entry name" value="FADPNR"/>
</dbReference>
<dbReference type="InterPro" id="IPR036188">
    <property type="entry name" value="FAD/NAD-bd_sf"/>
</dbReference>
<dbReference type="SUPFAM" id="SSF55424">
    <property type="entry name" value="FAD/NAD-linked reductases, dimerisation (C-terminal) domain"/>
    <property type="match status" value="1"/>
</dbReference>
<organism evidence="8 9">
    <name type="scientific">Gleimia coleocanis DSM 15436</name>
    <dbReference type="NCBI Taxonomy" id="525245"/>
    <lineage>
        <taxon>Bacteria</taxon>
        <taxon>Bacillati</taxon>
        <taxon>Actinomycetota</taxon>
        <taxon>Actinomycetes</taxon>
        <taxon>Actinomycetales</taxon>
        <taxon>Actinomycetaceae</taxon>
        <taxon>Gleimia</taxon>
    </lineage>
</organism>
<dbReference type="InterPro" id="IPR004099">
    <property type="entry name" value="Pyr_nucl-diS_OxRdtase_dimer"/>
</dbReference>
<dbReference type="EMBL" id="ACFG01000029">
    <property type="protein sequence ID" value="EEH64106.1"/>
    <property type="molecule type" value="Genomic_DNA"/>
</dbReference>
<dbReference type="GO" id="GO:0016491">
    <property type="term" value="F:oxidoreductase activity"/>
    <property type="evidence" value="ECO:0007669"/>
    <property type="project" value="UniProtKB-KW"/>
</dbReference>
<dbReference type="Pfam" id="PF07992">
    <property type="entry name" value="Pyr_redox_2"/>
    <property type="match status" value="1"/>
</dbReference>
<dbReference type="STRING" id="525245.HMPREF0044_0577"/>
<keyword evidence="5" id="KW-0560">Oxidoreductase</keyword>
<evidence type="ECO:0000259" key="7">
    <source>
        <dbReference type="PROSITE" id="PS50206"/>
    </source>
</evidence>
<dbReference type="InterPro" id="IPR023753">
    <property type="entry name" value="FAD/NAD-binding_dom"/>
</dbReference>
<comment type="caution">
    <text evidence="8">The sequence shown here is derived from an EMBL/GenBank/DDBJ whole genome shotgun (WGS) entry which is preliminary data.</text>
</comment>
<reference evidence="8 9" key="1">
    <citation type="submission" date="2009-01" db="EMBL/GenBank/DDBJ databases">
        <authorList>
            <person name="Qin X."/>
            <person name="Bachman B."/>
            <person name="Battles P."/>
            <person name="Bell A."/>
            <person name="Bess C."/>
            <person name="Bickham C."/>
            <person name="Chaboub L."/>
            <person name="Chen D."/>
            <person name="Coyle M."/>
            <person name="Deiros D.R."/>
            <person name="Dinh H."/>
            <person name="Forbes L."/>
            <person name="Fowler G."/>
            <person name="Francisco L."/>
            <person name="Fu Q."/>
            <person name="Gubbala S."/>
            <person name="Hale W."/>
            <person name="Han Y."/>
            <person name="Hemphill L."/>
            <person name="Highlander S.K."/>
            <person name="Hirani K."/>
            <person name="Hogues M."/>
            <person name="Jackson L."/>
            <person name="Jakkamsetti A."/>
            <person name="Javaid M."/>
            <person name="Jiang H."/>
            <person name="Korchina V."/>
            <person name="Kovar C."/>
            <person name="Lara F."/>
            <person name="Lee S."/>
            <person name="Mata R."/>
            <person name="Mathew T."/>
            <person name="Moen C."/>
            <person name="Morales K."/>
            <person name="Munidasa M."/>
            <person name="Nazareth L."/>
            <person name="Ngo R."/>
            <person name="Nguyen L."/>
            <person name="Okwuonu G."/>
            <person name="Ongeri F."/>
            <person name="Patil S."/>
            <person name="Petrosino J."/>
            <person name="Pham C."/>
            <person name="Pham P."/>
            <person name="Pu L.-L."/>
            <person name="Puazo M."/>
            <person name="Raj R."/>
            <person name="Reid J."/>
            <person name="Rouhana J."/>
            <person name="Saada N."/>
            <person name="Shang Y."/>
            <person name="Simmons D."/>
            <person name="Thornton R."/>
            <person name="Warren J."/>
            <person name="Weissenberger G."/>
            <person name="Zhang J."/>
            <person name="Zhang L."/>
            <person name="Zhou C."/>
            <person name="Zhu D."/>
            <person name="Muzny D."/>
            <person name="Worley K."/>
            <person name="Gibbs R."/>
        </authorList>
    </citation>
    <scope>NUCLEOTIDE SEQUENCE [LARGE SCALE GENOMIC DNA]</scope>
    <source>
        <strain evidence="8 9">DSM 15436</strain>
    </source>
</reference>
<name>C0VZI7_9ACTO</name>
<keyword evidence="3" id="KW-0285">Flavoprotein</keyword>
<comment type="cofactor">
    <cofactor evidence="1">
        <name>FAD</name>
        <dbReference type="ChEBI" id="CHEBI:57692"/>
    </cofactor>
</comment>
<sequence length="557" mass="59304">MEMNMKLLVIGGVAAGMSAAARARRLDEHAEIVVFEAGPYVSFANCGLPYHVGDEITDRSELLLHTPASLKSRANLDVRVNSTVTSINRTEKTVTVTGPEGEYSESYDKLILAPGAEAIMPPVPGLDLPVVHGLRTIDQMDGFLAALAEKGAGAHVAVLGAGFIGLEAVEALVHKGYQVTLVEAAPQVMPILEPDLAVVLHRELRSHGVDLRLGVRAEEISETSNGAKLRLSDGTVLEPQLILASLGVRPRSELAAAAGLQLSKRGAIIVDENQVTSDPDILAAGDAVQVRFNDGREAPIFLAGLANRQGRRAADQACGHATVSQKPVLGTAVVRVFNVVAAVTGASSRVLEGVTEYTTVRVHGSQHAGYYPGAKQIHLTGFFAPDGRLLGAQAVGPDGADKRIDVLATAIRAGMGADDLAELELCYSPPIGSAKDLVNMLGFTAGNIIFDNCPTWDWRDLPEIVETDLVLDVRNLPEVEGKFKLPQSLLIPLPQLRDRIEEVREAAAGRRVSIHCQSGLRSYLAQRILQAHGVECQNFSGGAISLQFGLEVLESQK</sequence>
<keyword evidence="4" id="KW-0274">FAD</keyword>
<dbReference type="PANTHER" id="PTHR43429">
    <property type="entry name" value="PYRIDINE NUCLEOTIDE-DISULFIDE OXIDOREDUCTASE DOMAIN-CONTAINING"/>
    <property type="match status" value="1"/>
</dbReference>
<dbReference type="SUPFAM" id="SSF51905">
    <property type="entry name" value="FAD/NAD(P)-binding domain"/>
    <property type="match status" value="1"/>
</dbReference>
<dbReference type="Proteomes" id="UP000010301">
    <property type="component" value="Unassembled WGS sequence"/>
</dbReference>
<dbReference type="InterPro" id="IPR050260">
    <property type="entry name" value="FAD-bd_OxRdtase"/>
</dbReference>
<dbReference type="eggNOG" id="COG0607">
    <property type="taxonomic scope" value="Bacteria"/>
</dbReference>
<dbReference type="PRINTS" id="PR00411">
    <property type="entry name" value="PNDRDTASEI"/>
</dbReference>
<dbReference type="eggNOG" id="COG0446">
    <property type="taxonomic scope" value="Bacteria"/>
</dbReference>
<dbReference type="Pfam" id="PF02852">
    <property type="entry name" value="Pyr_redox_dim"/>
    <property type="match status" value="1"/>
</dbReference>
<keyword evidence="9" id="KW-1185">Reference proteome</keyword>
<evidence type="ECO:0000256" key="5">
    <source>
        <dbReference type="ARBA" id="ARBA00023002"/>
    </source>
</evidence>
<dbReference type="Gene3D" id="3.50.50.60">
    <property type="entry name" value="FAD/NAD(P)-binding domain"/>
    <property type="match status" value="2"/>
</dbReference>
<dbReference type="PROSITE" id="PS50206">
    <property type="entry name" value="RHODANESE_3"/>
    <property type="match status" value="1"/>
</dbReference>
<dbReference type="PANTHER" id="PTHR43429:SF1">
    <property type="entry name" value="NAD(P)H SULFUR OXIDOREDUCTASE (COA-DEPENDENT)"/>
    <property type="match status" value="1"/>
</dbReference>
<protein>
    <submittedName>
        <fullName evidence="8">Pyridine nucleotide-disulfide oxidoreductase</fullName>
    </submittedName>
</protein>
<gene>
    <name evidence="8" type="ORF">HMPREF0044_0577</name>
</gene>
<dbReference type="SUPFAM" id="SSF52821">
    <property type="entry name" value="Rhodanese/Cell cycle control phosphatase"/>
    <property type="match status" value="1"/>
</dbReference>
<dbReference type="AlphaFoldDB" id="C0VZI7"/>
<evidence type="ECO:0000256" key="4">
    <source>
        <dbReference type="ARBA" id="ARBA00022827"/>
    </source>
</evidence>
<accession>C0VZI7</accession>
<evidence type="ECO:0000313" key="8">
    <source>
        <dbReference type="EMBL" id="EEH64106.1"/>
    </source>
</evidence>
<dbReference type="InterPro" id="IPR036873">
    <property type="entry name" value="Rhodanese-like_dom_sf"/>
</dbReference>
<evidence type="ECO:0000256" key="1">
    <source>
        <dbReference type="ARBA" id="ARBA00001974"/>
    </source>
</evidence>
<feature type="domain" description="Rhodanese" evidence="7">
    <location>
        <begin position="464"/>
        <end position="554"/>
    </location>
</feature>
<dbReference type="Gene3D" id="3.40.250.10">
    <property type="entry name" value="Rhodanese-like domain"/>
    <property type="match status" value="1"/>
</dbReference>
<evidence type="ECO:0000313" key="9">
    <source>
        <dbReference type="Proteomes" id="UP000010301"/>
    </source>
</evidence>
<dbReference type="HOGENOM" id="CLU_003291_1_2_11"/>
<evidence type="ECO:0000256" key="6">
    <source>
        <dbReference type="ARBA" id="ARBA00023284"/>
    </source>
</evidence>
<keyword evidence="6" id="KW-0676">Redox-active center</keyword>
<dbReference type="InterPro" id="IPR016156">
    <property type="entry name" value="FAD/NAD-linked_Rdtase_dimer_sf"/>
</dbReference>